<dbReference type="HOGENOM" id="CLU_1856124_0_0_1"/>
<dbReference type="InParanoid" id="A0A067P3B3"/>
<evidence type="ECO:0000313" key="3">
    <source>
        <dbReference type="Proteomes" id="UP000027073"/>
    </source>
</evidence>
<protein>
    <submittedName>
        <fullName evidence="2">Uncharacterized protein</fullName>
    </submittedName>
</protein>
<dbReference type="VEuPathDB" id="FungiDB:PLEOSDRAFT_1088575"/>
<dbReference type="Proteomes" id="UP000027073">
    <property type="component" value="Unassembled WGS sequence"/>
</dbReference>
<reference evidence="3" key="1">
    <citation type="journal article" date="2014" name="Proc. Natl. Acad. Sci. U.S.A.">
        <title>Extensive sampling of basidiomycete genomes demonstrates inadequacy of the white-rot/brown-rot paradigm for wood decay fungi.</title>
        <authorList>
            <person name="Riley R."/>
            <person name="Salamov A.A."/>
            <person name="Brown D.W."/>
            <person name="Nagy L.G."/>
            <person name="Floudas D."/>
            <person name="Held B.W."/>
            <person name="Levasseur A."/>
            <person name="Lombard V."/>
            <person name="Morin E."/>
            <person name="Otillar R."/>
            <person name="Lindquist E.A."/>
            <person name="Sun H."/>
            <person name="LaButti K.M."/>
            <person name="Schmutz J."/>
            <person name="Jabbour D."/>
            <person name="Luo H."/>
            <person name="Baker S.E."/>
            <person name="Pisabarro A.G."/>
            <person name="Walton J.D."/>
            <person name="Blanchette R.A."/>
            <person name="Henrissat B."/>
            <person name="Martin F."/>
            <person name="Cullen D."/>
            <person name="Hibbett D.S."/>
            <person name="Grigoriev I.V."/>
        </authorList>
    </citation>
    <scope>NUCLEOTIDE SEQUENCE [LARGE SCALE GENOMIC DNA]</scope>
    <source>
        <strain evidence="3">PC15</strain>
    </source>
</reference>
<evidence type="ECO:0000256" key="1">
    <source>
        <dbReference type="SAM" id="MobiDB-lite"/>
    </source>
</evidence>
<dbReference type="EMBL" id="KL198006">
    <property type="protein sequence ID" value="KDQ30887.1"/>
    <property type="molecule type" value="Genomic_DNA"/>
</dbReference>
<organism evidence="2 3">
    <name type="scientific">Pleurotus ostreatus (strain PC15)</name>
    <name type="common">Oyster mushroom</name>
    <dbReference type="NCBI Taxonomy" id="1137138"/>
    <lineage>
        <taxon>Eukaryota</taxon>
        <taxon>Fungi</taxon>
        <taxon>Dikarya</taxon>
        <taxon>Basidiomycota</taxon>
        <taxon>Agaricomycotina</taxon>
        <taxon>Agaricomycetes</taxon>
        <taxon>Agaricomycetidae</taxon>
        <taxon>Agaricales</taxon>
        <taxon>Pleurotineae</taxon>
        <taxon>Pleurotaceae</taxon>
        <taxon>Pleurotus</taxon>
    </lineage>
</organism>
<dbReference type="AlphaFoldDB" id="A0A067P3B3"/>
<gene>
    <name evidence="2" type="ORF">PLEOSDRAFT_1088575</name>
</gene>
<feature type="region of interest" description="Disordered" evidence="1">
    <location>
        <begin position="118"/>
        <end position="138"/>
    </location>
</feature>
<sequence>MGWPRVRLGHCGLYISNIYQPKRTDSQGYKKGLPSGYDPHHSTTHHGQNCRRPSCPVLCYRSSTRPVRSFDEESVSCWSGRCCPLPTDAQSVQCQRQNHIQRGCTHDEQTENPVPLALRAESGDQETPFFYSGHATSR</sequence>
<evidence type="ECO:0000313" key="2">
    <source>
        <dbReference type="EMBL" id="KDQ30887.1"/>
    </source>
</evidence>
<name>A0A067P3B3_PLEO1</name>
<accession>A0A067P3B3</accession>
<proteinExistence type="predicted"/>